<dbReference type="CDD" id="cd00038">
    <property type="entry name" value="CAP_ED"/>
    <property type="match status" value="2"/>
</dbReference>
<keyword evidence="21" id="KW-1185">Reference proteome</keyword>
<feature type="binding site" evidence="13">
    <location>
        <begin position="457"/>
        <end position="465"/>
    </location>
    <ligand>
        <name>ATP</name>
        <dbReference type="ChEBI" id="CHEBI:30616"/>
    </ligand>
</feature>
<evidence type="ECO:0000256" key="2">
    <source>
        <dbReference type="ARBA" id="ARBA00012428"/>
    </source>
</evidence>
<keyword evidence="7 20" id="KW-0418">Kinase</keyword>
<dbReference type="PROSITE" id="PS50042">
    <property type="entry name" value="CNMP_BINDING_3"/>
    <property type="match status" value="2"/>
</dbReference>
<dbReference type="InterPro" id="IPR035014">
    <property type="entry name" value="STKc_cGK"/>
</dbReference>
<keyword evidence="6 13" id="KW-0547">Nucleotide-binding</keyword>
<dbReference type="InterPro" id="IPR000595">
    <property type="entry name" value="cNMP-bd_dom"/>
</dbReference>
<name>F2UPI0_SALR5</name>
<dbReference type="InterPro" id="IPR018488">
    <property type="entry name" value="cNMP-bd_CS"/>
</dbReference>
<keyword evidence="8 13" id="KW-0067">ATP-binding</keyword>
<evidence type="ECO:0000259" key="17">
    <source>
        <dbReference type="PROSITE" id="PS50011"/>
    </source>
</evidence>
<evidence type="ECO:0000256" key="13">
    <source>
        <dbReference type="PIRSR" id="PIRSR000559-2"/>
    </source>
</evidence>
<dbReference type="Gene3D" id="1.10.510.10">
    <property type="entry name" value="Transferase(Phosphotransferase) domain 1"/>
    <property type="match status" value="1"/>
</dbReference>
<dbReference type="InterPro" id="IPR000961">
    <property type="entry name" value="AGC-kinase_C"/>
</dbReference>
<sequence>MGAAASQANGAVVNGATGTVSQPANYGLVAESRLLRLQKDLDAANHTIQSLRNKLAKAQTDVGKFEKKQADLQLTNQLLLKEVDKLRCIADQHRRRDVSITAGAKAKEAGLDDDIVGHTPPALGTDHMRPGAKDLPGGGGDDDMTAAASTEPAHHRRGVVALAPKKAEATSIPKTRVLDDTTRALIMRALQANPYTSKLTLAQQREVAVHMSVQDIAPGEVVIQQGDVGECLYVIAAGIVTVSTATSDVQNDIMAGTVIGELALLYDCTRTATITAKTKVKVFAIDRHTFKIVAREAKLKERERLLSLFQQMPLLRGLNDDYVLTIVDLAKEVAFDQGEAIVEEGQHGDVFYLITEGQVLVTQDNIKLRTLRKGDHFGEGALLEAYNIRTATCKALTEVTCASLSREAFLKHIVPLEALGRLSYLDVRQEEEESVKNECKEEFKHITLESLEQRRILGVGAFGRVTLVREAESDRMFALKAIAKAHIIENGQEDYVVCEKRVMESLNTLFCAPLYRTFKDERYIFMLTEALLGGELWKHLRAAGRFSDDAAKFYVACVVEAFSFLHNRSIVYRDLKPENIMMTSTGYVKLVDFGFARKLSRGTKTWTFCGTPEYMAPEIVMNQGHDGGVDYWALGVLTYELLSGRTPFACNDDMDTYNLIILGIDHVRFDAAVSGDARDLILGFCRETASERTGCDKDGIKTIQRHRWFKDFNWPALETQTMPAPTVPTLDGPEDCRYFDEYTPREEPPVIGSCPWDADF</sequence>
<comment type="similarity">
    <text evidence="1">Belongs to the protein kinase superfamily. AGC Ser/Thr protein kinase family. cGMP subfamily.</text>
</comment>
<evidence type="ECO:0000256" key="12">
    <source>
        <dbReference type="PIRSR" id="PIRSR000559-1"/>
    </source>
</evidence>
<feature type="active site" description="Proton acceptor" evidence="12">
    <location>
        <position position="574"/>
    </location>
</feature>
<dbReference type="InterPro" id="IPR002374">
    <property type="entry name" value="cGMP_dep_kinase"/>
</dbReference>
<keyword evidence="5" id="KW-0808">Transferase</keyword>
<evidence type="ECO:0000259" key="19">
    <source>
        <dbReference type="PROSITE" id="PS51285"/>
    </source>
</evidence>
<dbReference type="FunCoup" id="F2UPI0">
    <property type="interactions" value="535"/>
</dbReference>
<evidence type="ECO:0000256" key="11">
    <source>
        <dbReference type="ARBA" id="ARBA00047462"/>
    </source>
</evidence>
<evidence type="ECO:0000256" key="4">
    <source>
        <dbReference type="ARBA" id="ARBA00022535"/>
    </source>
</evidence>
<dbReference type="EC" id="2.7.11.12" evidence="2"/>
<dbReference type="Proteomes" id="UP000007799">
    <property type="component" value="Unassembled WGS sequence"/>
</dbReference>
<evidence type="ECO:0000256" key="16">
    <source>
        <dbReference type="SAM" id="MobiDB-lite"/>
    </source>
</evidence>
<dbReference type="eggNOG" id="KOG0614">
    <property type="taxonomic scope" value="Eukaryota"/>
</dbReference>
<dbReference type="AlphaFoldDB" id="F2UPI0"/>
<organism evidence="21">
    <name type="scientific">Salpingoeca rosetta (strain ATCC 50818 / BSB-021)</name>
    <dbReference type="NCBI Taxonomy" id="946362"/>
    <lineage>
        <taxon>Eukaryota</taxon>
        <taxon>Choanoflagellata</taxon>
        <taxon>Craspedida</taxon>
        <taxon>Salpingoecidae</taxon>
        <taxon>Salpingoeca</taxon>
    </lineage>
</organism>
<feature type="coiled-coil region" evidence="15">
    <location>
        <begin position="34"/>
        <end position="68"/>
    </location>
</feature>
<dbReference type="InParanoid" id="F2UPI0"/>
<dbReference type="Pfam" id="PF00069">
    <property type="entry name" value="Pkinase"/>
    <property type="match status" value="1"/>
</dbReference>
<keyword evidence="4" id="KW-0140">cGMP</keyword>
<dbReference type="PANTHER" id="PTHR24353:SF147">
    <property type="entry name" value="CGMP-DEPENDENT SERINE_THREONIN PROTEIN KINASE-RELATED"/>
    <property type="match status" value="1"/>
</dbReference>
<dbReference type="SUPFAM" id="SSF56112">
    <property type="entry name" value="Protein kinase-like (PK-like)"/>
    <property type="match status" value="1"/>
</dbReference>
<keyword evidence="3" id="KW-0723">Serine/threonine-protein kinase</keyword>
<dbReference type="OrthoDB" id="63267at2759"/>
<dbReference type="CDD" id="cd05572">
    <property type="entry name" value="STKc_cGK"/>
    <property type="match status" value="1"/>
</dbReference>
<feature type="domain" description="Cyclic nucleotide-binding" evidence="18">
    <location>
        <begin position="195"/>
        <end position="311"/>
    </location>
</feature>
<dbReference type="SMART" id="SM00100">
    <property type="entry name" value="cNMP"/>
    <property type="match status" value="2"/>
</dbReference>
<protein>
    <recommendedName>
        <fullName evidence="2">cGMP-dependent protein kinase</fullName>
        <ecNumber evidence="2">2.7.11.12</ecNumber>
    </recommendedName>
</protein>
<dbReference type="RefSeq" id="XP_004989016.1">
    <property type="nucleotide sequence ID" value="XM_004988959.1"/>
</dbReference>
<evidence type="ECO:0000313" key="20">
    <source>
        <dbReference type="EMBL" id="EGD79535.1"/>
    </source>
</evidence>
<dbReference type="Gene3D" id="3.30.200.20">
    <property type="entry name" value="Phosphorylase Kinase, domain 1"/>
    <property type="match status" value="1"/>
</dbReference>
<dbReference type="PROSITE" id="PS00889">
    <property type="entry name" value="CNMP_BINDING_2"/>
    <property type="match status" value="1"/>
</dbReference>
<dbReference type="InterPro" id="IPR000719">
    <property type="entry name" value="Prot_kinase_dom"/>
</dbReference>
<evidence type="ECO:0000256" key="5">
    <source>
        <dbReference type="ARBA" id="ARBA00022679"/>
    </source>
</evidence>
<evidence type="ECO:0000313" key="21">
    <source>
        <dbReference type="Proteomes" id="UP000007799"/>
    </source>
</evidence>
<dbReference type="PROSITE" id="PS50011">
    <property type="entry name" value="PROTEIN_KINASE_DOM"/>
    <property type="match status" value="1"/>
</dbReference>
<comment type="catalytic activity">
    <reaction evidence="10">
        <text>L-threonyl-[protein] + ATP = O-phospho-L-threonyl-[protein] + ADP + H(+)</text>
        <dbReference type="Rhea" id="RHEA:46608"/>
        <dbReference type="Rhea" id="RHEA-COMP:11060"/>
        <dbReference type="Rhea" id="RHEA-COMP:11605"/>
        <dbReference type="ChEBI" id="CHEBI:15378"/>
        <dbReference type="ChEBI" id="CHEBI:30013"/>
        <dbReference type="ChEBI" id="CHEBI:30616"/>
        <dbReference type="ChEBI" id="CHEBI:61977"/>
        <dbReference type="ChEBI" id="CHEBI:456216"/>
        <dbReference type="EC" id="2.7.11.12"/>
    </reaction>
</comment>
<accession>F2UPI0</accession>
<gene>
    <name evidence="20" type="ORF">PTSG_10105</name>
</gene>
<dbReference type="EMBL" id="GL832986">
    <property type="protein sequence ID" value="EGD79535.1"/>
    <property type="molecule type" value="Genomic_DNA"/>
</dbReference>
<dbReference type="PROSITE" id="PS00108">
    <property type="entry name" value="PROTEIN_KINASE_ST"/>
    <property type="match status" value="1"/>
</dbReference>
<dbReference type="InterPro" id="IPR008271">
    <property type="entry name" value="Ser/Thr_kinase_AS"/>
</dbReference>
<keyword evidence="15" id="KW-0175">Coiled coil</keyword>
<dbReference type="GeneID" id="16069558"/>
<comment type="catalytic activity">
    <reaction evidence="11">
        <text>L-seryl-[protein] + ATP = O-phospho-L-seryl-[protein] + ADP + H(+)</text>
        <dbReference type="Rhea" id="RHEA:17989"/>
        <dbReference type="Rhea" id="RHEA-COMP:9863"/>
        <dbReference type="Rhea" id="RHEA-COMP:11604"/>
        <dbReference type="ChEBI" id="CHEBI:15378"/>
        <dbReference type="ChEBI" id="CHEBI:29999"/>
        <dbReference type="ChEBI" id="CHEBI:30616"/>
        <dbReference type="ChEBI" id="CHEBI:83421"/>
        <dbReference type="ChEBI" id="CHEBI:456216"/>
        <dbReference type="EC" id="2.7.11.12"/>
    </reaction>
</comment>
<reference evidence="20" key="1">
    <citation type="submission" date="2009-08" db="EMBL/GenBank/DDBJ databases">
        <title>Annotation of Salpingoeca rosetta.</title>
        <authorList>
            <consortium name="The Broad Institute Genome Sequencing Platform"/>
            <person name="Russ C."/>
            <person name="Cuomo C."/>
            <person name="Burger G."/>
            <person name="Gray M.W."/>
            <person name="Holland P.W.H."/>
            <person name="King N."/>
            <person name="Lang F.B.F."/>
            <person name="Roger A.J."/>
            <person name="Ruiz-Trillo I."/>
            <person name="Young S.K."/>
            <person name="Zeng Q."/>
            <person name="Gargeya S."/>
            <person name="Alvarado L."/>
            <person name="Berlin A."/>
            <person name="Chapman S.B."/>
            <person name="Chen Z."/>
            <person name="Freedman E."/>
            <person name="Gellesch M."/>
            <person name="Goldberg J."/>
            <person name="Griggs A."/>
            <person name="Gujja S."/>
            <person name="Heilman E."/>
            <person name="Heiman D."/>
            <person name="Howarth C."/>
            <person name="Mehta T."/>
            <person name="Neiman D."/>
            <person name="Pearson M."/>
            <person name="Roberts A."/>
            <person name="Saif S."/>
            <person name="Shea T."/>
            <person name="Shenoy N."/>
            <person name="Sisk P."/>
            <person name="Stolte C."/>
            <person name="Sykes S."/>
            <person name="White J."/>
            <person name="Yandava C."/>
            <person name="Haas B."/>
            <person name="Nusbaum C."/>
            <person name="Birren B."/>
        </authorList>
    </citation>
    <scope>NUCLEOTIDE SEQUENCE [LARGE SCALE GENOMIC DNA]</scope>
    <source>
        <strain evidence="20">ATCC 50818</strain>
    </source>
</reference>
<dbReference type="OMA" id="YSYFDRY"/>
<dbReference type="PIRSF" id="PIRSF000559">
    <property type="entry name" value="cGMP-dep_kinase"/>
    <property type="match status" value="1"/>
</dbReference>
<evidence type="ECO:0000256" key="1">
    <source>
        <dbReference type="ARBA" id="ARBA00006352"/>
    </source>
</evidence>
<feature type="binding site" evidence="13">
    <location>
        <position position="480"/>
    </location>
    <ligand>
        <name>ATP</name>
        <dbReference type="ChEBI" id="CHEBI:30616"/>
    </ligand>
</feature>
<dbReference type="PANTHER" id="PTHR24353">
    <property type="entry name" value="CYCLIC NUCLEOTIDE-DEPENDENT PROTEIN KINASE"/>
    <property type="match status" value="1"/>
</dbReference>
<dbReference type="GO" id="GO:0004692">
    <property type="term" value="F:cGMP-dependent protein kinase activity"/>
    <property type="evidence" value="ECO:0007669"/>
    <property type="project" value="UniProtKB-EC"/>
</dbReference>
<evidence type="ECO:0000256" key="8">
    <source>
        <dbReference type="ARBA" id="ARBA00022840"/>
    </source>
</evidence>
<dbReference type="InterPro" id="IPR018490">
    <property type="entry name" value="cNMP-bd_dom_sf"/>
</dbReference>
<evidence type="ECO:0000256" key="14">
    <source>
        <dbReference type="PROSITE-ProRule" id="PRU10141"/>
    </source>
</evidence>
<feature type="domain" description="AGC-kinase C-terminal" evidence="19">
    <location>
        <begin position="710"/>
        <end position="760"/>
    </location>
</feature>
<dbReference type="PROSITE" id="PS51285">
    <property type="entry name" value="AGC_KINASE_CTER"/>
    <property type="match status" value="1"/>
</dbReference>
<dbReference type="SMART" id="SM00220">
    <property type="entry name" value="S_TKc"/>
    <property type="match status" value="1"/>
</dbReference>
<dbReference type="FunFam" id="1.10.510.10:FF:000210">
    <property type="entry name" value="Non-specific serine/threonine protein kinase"/>
    <property type="match status" value="1"/>
</dbReference>
<dbReference type="PROSITE" id="PS00107">
    <property type="entry name" value="PROTEIN_KINASE_ATP"/>
    <property type="match status" value="1"/>
</dbReference>
<dbReference type="STRING" id="946362.F2UPI0"/>
<feature type="domain" description="Cyclic nucleotide-binding" evidence="18">
    <location>
        <begin position="314"/>
        <end position="430"/>
    </location>
</feature>
<dbReference type="GO" id="GO:0030553">
    <property type="term" value="F:cGMP binding"/>
    <property type="evidence" value="ECO:0007669"/>
    <property type="project" value="UniProtKB-KW"/>
</dbReference>
<evidence type="ECO:0000256" key="9">
    <source>
        <dbReference type="ARBA" id="ARBA00022992"/>
    </source>
</evidence>
<evidence type="ECO:0000256" key="3">
    <source>
        <dbReference type="ARBA" id="ARBA00022527"/>
    </source>
</evidence>
<feature type="region of interest" description="Disordered" evidence="16">
    <location>
        <begin position="112"/>
        <end position="154"/>
    </location>
</feature>
<evidence type="ECO:0000256" key="7">
    <source>
        <dbReference type="ARBA" id="ARBA00022777"/>
    </source>
</evidence>
<dbReference type="InterPro" id="IPR017441">
    <property type="entry name" value="Protein_kinase_ATP_BS"/>
</dbReference>
<dbReference type="PROSITE" id="PS00888">
    <property type="entry name" value="CNMP_BINDING_1"/>
    <property type="match status" value="2"/>
</dbReference>
<feature type="domain" description="Protein kinase" evidence="17">
    <location>
        <begin position="451"/>
        <end position="709"/>
    </location>
</feature>
<dbReference type="Gene3D" id="2.60.120.10">
    <property type="entry name" value="Jelly Rolls"/>
    <property type="match status" value="2"/>
</dbReference>
<proteinExistence type="inferred from homology"/>
<dbReference type="InterPro" id="IPR014710">
    <property type="entry name" value="RmlC-like_jellyroll"/>
</dbReference>
<keyword evidence="9" id="KW-0142">cGMP-binding</keyword>
<evidence type="ECO:0000256" key="10">
    <source>
        <dbReference type="ARBA" id="ARBA00047298"/>
    </source>
</evidence>
<dbReference type="Pfam" id="PF00027">
    <property type="entry name" value="cNMP_binding"/>
    <property type="match status" value="2"/>
</dbReference>
<dbReference type="GO" id="GO:0005524">
    <property type="term" value="F:ATP binding"/>
    <property type="evidence" value="ECO:0007669"/>
    <property type="project" value="UniProtKB-UniRule"/>
</dbReference>
<feature type="binding site" evidence="14">
    <location>
        <position position="484"/>
    </location>
    <ligand>
        <name>ATP</name>
        <dbReference type="ChEBI" id="CHEBI:30616"/>
    </ligand>
</feature>
<evidence type="ECO:0000259" key="18">
    <source>
        <dbReference type="PROSITE" id="PS50042"/>
    </source>
</evidence>
<dbReference type="SUPFAM" id="SSF51206">
    <property type="entry name" value="cAMP-binding domain-like"/>
    <property type="match status" value="2"/>
</dbReference>
<evidence type="ECO:0000256" key="15">
    <source>
        <dbReference type="SAM" id="Coils"/>
    </source>
</evidence>
<dbReference type="KEGG" id="sre:PTSG_10105"/>
<dbReference type="InterPro" id="IPR011009">
    <property type="entry name" value="Kinase-like_dom_sf"/>
</dbReference>
<evidence type="ECO:0000256" key="6">
    <source>
        <dbReference type="ARBA" id="ARBA00022741"/>
    </source>
</evidence>